<feature type="region of interest" description="Disordered" evidence="1">
    <location>
        <begin position="1"/>
        <end position="110"/>
    </location>
</feature>
<keyword evidence="3" id="KW-1185">Reference proteome</keyword>
<evidence type="ECO:0000313" key="2">
    <source>
        <dbReference type="EMBL" id="TKR57662.1"/>
    </source>
</evidence>
<feature type="compositionally biased region" description="Low complexity" evidence="1">
    <location>
        <begin position="50"/>
        <end position="62"/>
    </location>
</feature>
<accession>A0A4U5LP30</accession>
<gene>
    <name evidence="2" type="ORF">L596_030336</name>
</gene>
<dbReference type="AlphaFoldDB" id="A0A4U5LP30"/>
<feature type="compositionally biased region" description="Basic and acidic residues" evidence="1">
    <location>
        <begin position="76"/>
        <end position="86"/>
    </location>
</feature>
<protein>
    <submittedName>
        <fullName evidence="2">Uncharacterized protein</fullName>
    </submittedName>
</protein>
<comment type="caution">
    <text evidence="2">The sequence shown here is derived from an EMBL/GenBank/DDBJ whole genome shotgun (WGS) entry which is preliminary data.</text>
</comment>
<evidence type="ECO:0000256" key="1">
    <source>
        <dbReference type="SAM" id="MobiDB-lite"/>
    </source>
</evidence>
<reference evidence="2 3" key="2">
    <citation type="journal article" date="2019" name="G3 (Bethesda)">
        <title>Hybrid Assembly of the Genome of the Entomopathogenic Nematode Steinernema carpocapsae Identifies the X-Chromosome.</title>
        <authorList>
            <person name="Serra L."/>
            <person name="Macchietto M."/>
            <person name="Macias-Munoz A."/>
            <person name="McGill C.J."/>
            <person name="Rodriguez I.M."/>
            <person name="Rodriguez B."/>
            <person name="Murad R."/>
            <person name="Mortazavi A."/>
        </authorList>
    </citation>
    <scope>NUCLEOTIDE SEQUENCE [LARGE SCALE GENOMIC DNA]</scope>
    <source>
        <strain evidence="2 3">ALL</strain>
    </source>
</reference>
<dbReference type="EMBL" id="AZBU02000014">
    <property type="protein sequence ID" value="TKR57662.1"/>
    <property type="molecule type" value="Genomic_DNA"/>
</dbReference>
<organism evidence="2 3">
    <name type="scientific">Steinernema carpocapsae</name>
    <name type="common">Entomopathogenic nematode</name>
    <dbReference type="NCBI Taxonomy" id="34508"/>
    <lineage>
        <taxon>Eukaryota</taxon>
        <taxon>Metazoa</taxon>
        <taxon>Ecdysozoa</taxon>
        <taxon>Nematoda</taxon>
        <taxon>Chromadorea</taxon>
        <taxon>Rhabditida</taxon>
        <taxon>Tylenchina</taxon>
        <taxon>Panagrolaimomorpha</taxon>
        <taxon>Strongyloidoidea</taxon>
        <taxon>Steinernematidae</taxon>
        <taxon>Steinernema</taxon>
    </lineage>
</organism>
<proteinExistence type="predicted"/>
<sequence length="162" mass="17451">MIRRSPNPLSKVGPEKPMTLKKVDQRRHRSGHGGHLTGQLVKPGVREKASWISAASRRSGASLGFQPESLNKKRTKESGGRGKGCDSPKQMSSSPLAPKSTTRKSSSRKSSSEVFISEEVAVIFVEAVSVKAVSIVVFTVTSAADYCHTPSTVARMACLHYV</sequence>
<dbReference type="Proteomes" id="UP000298663">
    <property type="component" value="Unassembled WGS sequence"/>
</dbReference>
<evidence type="ECO:0000313" key="3">
    <source>
        <dbReference type="Proteomes" id="UP000298663"/>
    </source>
</evidence>
<name>A0A4U5LP30_STECR</name>
<reference evidence="2 3" key="1">
    <citation type="journal article" date="2015" name="Genome Biol.">
        <title>Comparative genomics of Steinernema reveals deeply conserved gene regulatory networks.</title>
        <authorList>
            <person name="Dillman A.R."/>
            <person name="Macchietto M."/>
            <person name="Porter C.F."/>
            <person name="Rogers A."/>
            <person name="Williams B."/>
            <person name="Antoshechkin I."/>
            <person name="Lee M.M."/>
            <person name="Goodwin Z."/>
            <person name="Lu X."/>
            <person name="Lewis E.E."/>
            <person name="Goodrich-Blair H."/>
            <person name="Stock S.P."/>
            <person name="Adams B.J."/>
            <person name="Sternberg P.W."/>
            <person name="Mortazavi A."/>
        </authorList>
    </citation>
    <scope>NUCLEOTIDE SEQUENCE [LARGE SCALE GENOMIC DNA]</scope>
    <source>
        <strain evidence="2 3">ALL</strain>
    </source>
</reference>